<dbReference type="PANTHER" id="PTHR30346">
    <property type="entry name" value="TRANSCRIPTIONAL DUAL REGULATOR HCAR-RELATED"/>
    <property type="match status" value="1"/>
</dbReference>
<dbReference type="InterPro" id="IPR005119">
    <property type="entry name" value="LysR_subst-bd"/>
</dbReference>
<keyword evidence="3" id="KW-0238">DNA-binding</keyword>
<keyword evidence="2" id="KW-0805">Transcription regulation</keyword>
<evidence type="ECO:0000256" key="3">
    <source>
        <dbReference type="ARBA" id="ARBA00023125"/>
    </source>
</evidence>
<gene>
    <name evidence="6" type="ORF">SAMN02982922_0904</name>
</gene>
<evidence type="ECO:0000313" key="6">
    <source>
        <dbReference type="EMBL" id="SMH29559.1"/>
    </source>
</evidence>
<keyword evidence="4" id="KW-0804">Transcription</keyword>
<dbReference type="Gene3D" id="1.10.10.10">
    <property type="entry name" value="Winged helix-like DNA-binding domain superfamily/Winged helix DNA-binding domain"/>
    <property type="match status" value="1"/>
</dbReference>
<keyword evidence="7" id="KW-1185">Reference proteome</keyword>
<proteinExistence type="inferred from homology"/>
<dbReference type="InterPro" id="IPR036390">
    <property type="entry name" value="WH_DNA-bd_sf"/>
</dbReference>
<evidence type="ECO:0000313" key="7">
    <source>
        <dbReference type="Proteomes" id="UP000193083"/>
    </source>
</evidence>
<dbReference type="AlphaFoldDB" id="A0A1X7MXF4"/>
<dbReference type="GO" id="GO:0032993">
    <property type="term" value="C:protein-DNA complex"/>
    <property type="evidence" value="ECO:0007669"/>
    <property type="project" value="TreeGrafter"/>
</dbReference>
<dbReference type="Proteomes" id="UP000193083">
    <property type="component" value="Unassembled WGS sequence"/>
</dbReference>
<dbReference type="Pfam" id="PF03466">
    <property type="entry name" value="LysR_substrate"/>
    <property type="match status" value="1"/>
</dbReference>
<dbReference type="PRINTS" id="PR00039">
    <property type="entry name" value="HTHLYSR"/>
</dbReference>
<accession>A0A1X7MXF4</accession>
<dbReference type="GO" id="GO:0003700">
    <property type="term" value="F:DNA-binding transcription factor activity"/>
    <property type="evidence" value="ECO:0007669"/>
    <property type="project" value="InterPro"/>
</dbReference>
<dbReference type="SUPFAM" id="SSF46785">
    <property type="entry name" value="Winged helix' DNA-binding domain"/>
    <property type="match status" value="1"/>
</dbReference>
<dbReference type="PROSITE" id="PS50931">
    <property type="entry name" value="HTH_LYSR"/>
    <property type="match status" value="1"/>
</dbReference>
<protein>
    <submittedName>
        <fullName evidence="6">Transcriptional regulator, LysR family</fullName>
    </submittedName>
</protein>
<reference evidence="6 7" key="1">
    <citation type="submission" date="2017-04" db="EMBL/GenBank/DDBJ databases">
        <authorList>
            <person name="Afonso C.L."/>
            <person name="Miller P.J."/>
            <person name="Scott M.A."/>
            <person name="Spackman E."/>
            <person name="Goraichik I."/>
            <person name="Dimitrov K.M."/>
            <person name="Suarez D.L."/>
            <person name="Swayne D.E."/>
        </authorList>
    </citation>
    <scope>NUCLEOTIDE SEQUENCE [LARGE SCALE GENOMIC DNA]</scope>
    <source>
        <strain evidence="6 7">B5P</strain>
    </source>
</reference>
<evidence type="ECO:0000256" key="2">
    <source>
        <dbReference type="ARBA" id="ARBA00023015"/>
    </source>
</evidence>
<dbReference type="PANTHER" id="PTHR30346:SF0">
    <property type="entry name" value="HCA OPERON TRANSCRIPTIONAL ACTIVATOR HCAR"/>
    <property type="match status" value="1"/>
</dbReference>
<dbReference type="InterPro" id="IPR036388">
    <property type="entry name" value="WH-like_DNA-bd_sf"/>
</dbReference>
<dbReference type="OrthoDB" id="7216893at2"/>
<dbReference type="EMBL" id="FXBL01000004">
    <property type="protein sequence ID" value="SMH29559.1"/>
    <property type="molecule type" value="Genomic_DNA"/>
</dbReference>
<evidence type="ECO:0000259" key="5">
    <source>
        <dbReference type="PROSITE" id="PS50931"/>
    </source>
</evidence>
<dbReference type="Pfam" id="PF00126">
    <property type="entry name" value="HTH_1"/>
    <property type="match status" value="1"/>
</dbReference>
<dbReference type="RefSeq" id="WP_085463056.1">
    <property type="nucleotide sequence ID" value="NZ_FXBL01000004.1"/>
</dbReference>
<dbReference type="CDD" id="cd08414">
    <property type="entry name" value="PBP2_LTTR_aromatics_like"/>
    <property type="match status" value="1"/>
</dbReference>
<dbReference type="GO" id="GO:0003677">
    <property type="term" value="F:DNA binding"/>
    <property type="evidence" value="ECO:0007669"/>
    <property type="project" value="UniProtKB-KW"/>
</dbReference>
<dbReference type="Gene3D" id="3.40.190.10">
    <property type="entry name" value="Periplasmic binding protein-like II"/>
    <property type="match status" value="2"/>
</dbReference>
<dbReference type="InterPro" id="IPR000847">
    <property type="entry name" value="LysR_HTH_N"/>
</dbReference>
<comment type="similarity">
    <text evidence="1">Belongs to the LysR transcriptional regulatory family.</text>
</comment>
<name>A0A1X7MXF4_9HYPH</name>
<dbReference type="SUPFAM" id="SSF53850">
    <property type="entry name" value="Periplasmic binding protein-like II"/>
    <property type="match status" value="1"/>
</dbReference>
<dbReference type="FunFam" id="1.10.10.10:FF:000001">
    <property type="entry name" value="LysR family transcriptional regulator"/>
    <property type="match status" value="1"/>
</dbReference>
<evidence type="ECO:0000256" key="1">
    <source>
        <dbReference type="ARBA" id="ARBA00009437"/>
    </source>
</evidence>
<sequence>MPDRILDLRLFRYAQAAAEHGSFRRAAVALNVLQSSVSKGVRSLEYRVGAPLFERSHSGVRPTPAGERFLQEVTQGFDHLDRAMQRIGAVQRGEHGELTVAVSVPFRLLEDVLEPFRDRHQGVSVEMVEGTCGSSLTLILQRKADIAFVTKTPADGVSQFLFLRNERLKVALPKSHRLAQARVLMLEELRSEKFIFSASGMGPEVGDYLVRRVAKSGVEPDLHLHRVGFCDLLSMVACGFGVTIVVGQLPRAAPEEVVLIPLAGRSAIGIHAVWMESNSNPALSSLLRILRASTSPSQPT</sequence>
<feature type="domain" description="HTH lysR-type" evidence="5">
    <location>
        <begin position="6"/>
        <end position="63"/>
    </location>
</feature>
<organism evidence="6 7">
    <name type="scientific">Mesorhizobium australicum</name>
    <dbReference type="NCBI Taxonomy" id="536018"/>
    <lineage>
        <taxon>Bacteria</taxon>
        <taxon>Pseudomonadati</taxon>
        <taxon>Pseudomonadota</taxon>
        <taxon>Alphaproteobacteria</taxon>
        <taxon>Hyphomicrobiales</taxon>
        <taxon>Phyllobacteriaceae</taxon>
        <taxon>Mesorhizobium</taxon>
    </lineage>
</organism>
<evidence type="ECO:0000256" key="4">
    <source>
        <dbReference type="ARBA" id="ARBA00023163"/>
    </source>
</evidence>